<comment type="caution">
    <text evidence="1">The sequence shown here is derived from an EMBL/GenBank/DDBJ whole genome shotgun (WGS) entry which is preliminary data.</text>
</comment>
<keyword evidence="2" id="KW-1185">Reference proteome</keyword>
<evidence type="ECO:0000313" key="1">
    <source>
        <dbReference type="EMBL" id="MFD1042871.1"/>
    </source>
</evidence>
<gene>
    <name evidence="1" type="ORF">ACFQ2N_11015</name>
</gene>
<organism evidence="1 2">
    <name type="scientific">Pseudoxanthomonas kaohsiungensis</name>
    <dbReference type="NCBI Taxonomy" id="283923"/>
    <lineage>
        <taxon>Bacteria</taxon>
        <taxon>Pseudomonadati</taxon>
        <taxon>Pseudomonadota</taxon>
        <taxon>Gammaproteobacteria</taxon>
        <taxon>Lysobacterales</taxon>
        <taxon>Lysobacteraceae</taxon>
        <taxon>Pseudoxanthomonas</taxon>
    </lineage>
</organism>
<name>A0ABW3LWM8_9GAMM</name>
<evidence type="ECO:0000313" key="2">
    <source>
        <dbReference type="Proteomes" id="UP001597033"/>
    </source>
</evidence>
<proteinExistence type="predicted"/>
<dbReference type="Proteomes" id="UP001597033">
    <property type="component" value="Unassembled WGS sequence"/>
</dbReference>
<sequence length="84" mass="8853">MHPHVDIESELRRLQDLLPMLVARLPAEEVLAAFAAEADSLAGLSSPVEIALVRERIARMLARAGLLPEGAGPDPSAPARHGAA</sequence>
<dbReference type="EMBL" id="JBHTKN010000007">
    <property type="protein sequence ID" value="MFD1042871.1"/>
    <property type="molecule type" value="Genomic_DNA"/>
</dbReference>
<reference evidence="2" key="1">
    <citation type="journal article" date="2019" name="Int. J. Syst. Evol. Microbiol.">
        <title>The Global Catalogue of Microorganisms (GCM) 10K type strain sequencing project: providing services to taxonomists for standard genome sequencing and annotation.</title>
        <authorList>
            <consortium name="The Broad Institute Genomics Platform"/>
            <consortium name="The Broad Institute Genome Sequencing Center for Infectious Disease"/>
            <person name="Wu L."/>
            <person name="Ma J."/>
        </authorList>
    </citation>
    <scope>NUCLEOTIDE SEQUENCE [LARGE SCALE GENOMIC DNA]</scope>
    <source>
        <strain evidence="2">CCUG 55854</strain>
    </source>
</reference>
<dbReference type="RefSeq" id="WP_162375301.1">
    <property type="nucleotide sequence ID" value="NZ_JBHTKN010000007.1"/>
</dbReference>
<accession>A0ABW3LWM8</accession>
<protein>
    <submittedName>
        <fullName evidence="1">Uncharacterized protein</fullName>
    </submittedName>
</protein>